<dbReference type="SMART" id="SM00028">
    <property type="entry name" value="TPR"/>
    <property type="match status" value="1"/>
</dbReference>
<feature type="region of interest" description="Disordered" evidence="10">
    <location>
        <begin position="638"/>
        <end position="689"/>
    </location>
</feature>
<dbReference type="InterPro" id="IPR001752">
    <property type="entry name" value="Kinesin_motor_dom"/>
</dbReference>
<dbReference type="PROSITE" id="PS50067">
    <property type="entry name" value="KINESIN_MOTOR_2"/>
    <property type="match status" value="1"/>
</dbReference>
<dbReference type="PROSITE" id="PS00411">
    <property type="entry name" value="KINESIN_MOTOR_1"/>
    <property type="match status" value="1"/>
</dbReference>
<keyword evidence="8" id="KW-0493">Microtubule</keyword>
<dbReference type="InterPro" id="IPR036961">
    <property type="entry name" value="Kinesin_motor_dom_sf"/>
</dbReference>
<dbReference type="Gene3D" id="1.25.40.10">
    <property type="entry name" value="Tetratricopeptide repeat domain"/>
    <property type="match status" value="1"/>
</dbReference>
<feature type="compositionally biased region" description="Basic residues" evidence="10">
    <location>
        <begin position="645"/>
        <end position="657"/>
    </location>
</feature>
<dbReference type="GO" id="GO:0005737">
    <property type="term" value="C:cytoplasm"/>
    <property type="evidence" value="ECO:0007669"/>
    <property type="project" value="UniProtKB-SubCell"/>
</dbReference>
<evidence type="ECO:0000256" key="6">
    <source>
        <dbReference type="PROSITE-ProRule" id="PRU00283"/>
    </source>
</evidence>
<dbReference type="EMBL" id="JANIEX010000486">
    <property type="protein sequence ID" value="KAJ3566458.1"/>
    <property type="molecule type" value="Genomic_DNA"/>
</dbReference>
<evidence type="ECO:0000256" key="10">
    <source>
        <dbReference type="SAM" id="MobiDB-lite"/>
    </source>
</evidence>
<dbReference type="InterPro" id="IPR011990">
    <property type="entry name" value="TPR-like_helical_dom_sf"/>
</dbReference>
<evidence type="ECO:0000256" key="9">
    <source>
        <dbReference type="SAM" id="Coils"/>
    </source>
</evidence>
<dbReference type="SUPFAM" id="SSF48452">
    <property type="entry name" value="TPR-like"/>
    <property type="match status" value="1"/>
</dbReference>
<dbReference type="PANTHER" id="PTHR47969">
    <property type="entry name" value="CHROMOSOME-ASSOCIATED KINESIN KIF4A-RELATED"/>
    <property type="match status" value="1"/>
</dbReference>
<comment type="caution">
    <text evidence="12">The sequence shown here is derived from an EMBL/GenBank/DDBJ whole genome shotgun (WGS) entry which is preliminary data.</text>
</comment>
<evidence type="ECO:0000259" key="11">
    <source>
        <dbReference type="PROSITE" id="PS50067"/>
    </source>
</evidence>
<evidence type="ECO:0000313" key="13">
    <source>
        <dbReference type="Proteomes" id="UP001213000"/>
    </source>
</evidence>
<feature type="compositionally biased region" description="Polar residues" evidence="10">
    <location>
        <begin position="661"/>
        <end position="679"/>
    </location>
</feature>
<protein>
    <recommendedName>
        <fullName evidence="8">Kinesin-like protein</fullName>
    </recommendedName>
</protein>
<keyword evidence="6 8" id="KW-0505">Motor protein</keyword>
<feature type="coiled-coil region" evidence="9">
    <location>
        <begin position="543"/>
        <end position="570"/>
    </location>
</feature>
<dbReference type="PRINTS" id="PR00380">
    <property type="entry name" value="KINESINHEAVY"/>
</dbReference>
<organism evidence="12 13">
    <name type="scientific">Leucocoprinus birnbaumii</name>
    <dbReference type="NCBI Taxonomy" id="56174"/>
    <lineage>
        <taxon>Eukaryota</taxon>
        <taxon>Fungi</taxon>
        <taxon>Dikarya</taxon>
        <taxon>Basidiomycota</taxon>
        <taxon>Agaricomycotina</taxon>
        <taxon>Agaricomycetes</taxon>
        <taxon>Agaricomycetidae</taxon>
        <taxon>Agaricales</taxon>
        <taxon>Agaricineae</taxon>
        <taxon>Agaricaceae</taxon>
        <taxon>Leucocoprinus</taxon>
    </lineage>
</organism>
<keyword evidence="3 6" id="KW-0547">Nucleotide-binding</keyword>
<dbReference type="GO" id="GO:0003777">
    <property type="term" value="F:microtubule motor activity"/>
    <property type="evidence" value="ECO:0007669"/>
    <property type="project" value="InterPro"/>
</dbReference>
<evidence type="ECO:0000313" key="12">
    <source>
        <dbReference type="EMBL" id="KAJ3566458.1"/>
    </source>
</evidence>
<keyword evidence="7" id="KW-0802">TPR repeat</keyword>
<dbReference type="SMART" id="SM00129">
    <property type="entry name" value="KISc"/>
    <property type="match status" value="1"/>
</dbReference>
<dbReference type="GO" id="GO:0007018">
    <property type="term" value="P:microtubule-based movement"/>
    <property type="evidence" value="ECO:0007669"/>
    <property type="project" value="InterPro"/>
</dbReference>
<dbReference type="AlphaFoldDB" id="A0AAD5VSG7"/>
<feature type="domain" description="Kinesin motor" evidence="11">
    <location>
        <begin position="5"/>
        <end position="353"/>
    </location>
</feature>
<keyword evidence="5 9" id="KW-0175">Coiled coil</keyword>
<evidence type="ECO:0000256" key="8">
    <source>
        <dbReference type="RuleBase" id="RU000394"/>
    </source>
</evidence>
<evidence type="ECO:0000256" key="4">
    <source>
        <dbReference type="ARBA" id="ARBA00022840"/>
    </source>
</evidence>
<evidence type="ECO:0000256" key="2">
    <source>
        <dbReference type="ARBA" id="ARBA00022490"/>
    </source>
</evidence>
<feature type="region of interest" description="Disordered" evidence="10">
    <location>
        <begin position="493"/>
        <end position="512"/>
    </location>
</feature>
<keyword evidence="13" id="KW-1185">Reference proteome</keyword>
<keyword evidence="2" id="KW-0963">Cytoplasm</keyword>
<dbReference type="InterPro" id="IPR027417">
    <property type="entry name" value="P-loop_NTPase"/>
</dbReference>
<feature type="binding site" evidence="6">
    <location>
        <begin position="96"/>
        <end position="103"/>
    </location>
    <ligand>
        <name>ATP</name>
        <dbReference type="ChEBI" id="CHEBI:30616"/>
    </ligand>
</feature>
<dbReference type="PROSITE" id="PS50005">
    <property type="entry name" value="TPR"/>
    <property type="match status" value="1"/>
</dbReference>
<name>A0AAD5VSG7_9AGAR</name>
<dbReference type="PANTHER" id="PTHR47969:SF15">
    <property type="entry name" value="CHROMOSOME-ASSOCIATED KINESIN KIF4A-RELATED"/>
    <property type="match status" value="1"/>
</dbReference>
<dbReference type="GO" id="GO:0005524">
    <property type="term" value="F:ATP binding"/>
    <property type="evidence" value="ECO:0007669"/>
    <property type="project" value="UniProtKB-UniRule"/>
</dbReference>
<proteinExistence type="inferred from homology"/>
<comment type="subcellular location">
    <subcellularLocation>
        <location evidence="1">Cytoplasm</location>
    </subcellularLocation>
</comment>
<dbReference type="GO" id="GO:0005874">
    <property type="term" value="C:microtubule"/>
    <property type="evidence" value="ECO:0007669"/>
    <property type="project" value="UniProtKB-KW"/>
</dbReference>
<dbReference type="GO" id="GO:0051231">
    <property type="term" value="P:spindle elongation"/>
    <property type="evidence" value="ECO:0007669"/>
    <property type="project" value="TreeGrafter"/>
</dbReference>
<accession>A0AAD5VSG7</accession>
<dbReference type="Proteomes" id="UP001213000">
    <property type="component" value="Unassembled WGS sequence"/>
</dbReference>
<dbReference type="PROSITE" id="PS50293">
    <property type="entry name" value="TPR_REGION"/>
    <property type="match status" value="1"/>
</dbReference>
<dbReference type="InterPro" id="IPR019821">
    <property type="entry name" value="Kinesin_motor_CS"/>
</dbReference>
<dbReference type="SUPFAM" id="SSF52540">
    <property type="entry name" value="P-loop containing nucleoside triphosphate hydrolases"/>
    <property type="match status" value="1"/>
</dbReference>
<dbReference type="GO" id="GO:0007052">
    <property type="term" value="P:mitotic spindle organization"/>
    <property type="evidence" value="ECO:0007669"/>
    <property type="project" value="TreeGrafter"/>
</dbReference>
<feature type="region of interest" description="Disordered" evidence="10">
    <location>
        <begin position="19"/>
        <end position="41"/>
    </location>
</feature>
<dbReference type="CDD" id="cd00106">
    <property type="entry name" value="KISc"/>
    <property type="match status" value="1"/>
</dbReference>
<reference evidence="12" key="1">
    <citation type="submission" date="2022-07" db="EMBL/GenBank/DDBJ databases">
        <title>Genome Sequence of Leucocoprinus birnbaumii.</title>
        <authorList>
            <person name="Buettner E."/>
        </authorList>
    </citation>
    <scope>NUCLEOTIDE SEQUENCE</scope>
    <source>
        <strain evidence="12">VT141</strain>
    </source>
</reference>
<dbReference type="Pfam" id="PF00225">
    <property type="entry name" value="Kinesin"/>
    <property type="match status" value="1"/>
</dbReference>
<dbReference type="InterPro" id="IPR019734">
    <property type="entry name" value="TPR_rpt"/>
</dbReference>
<feature type="repeat" description="TPR" evidence="7">
    <location>
        <begin position="586"/>
        <end position="619"/>
    </location>
</feature>
<evidence type="ECO:0000256" key="1">
    <source>
        <dbReference type="ARBA" id="ARBA00004496"/>
    </source>
</evidence>
<dbReference type="Gene3D" id="3.40.850.10">
    <property type="entry name" value="Kinesin motor domain"/>
    <property type="match status" value="1"/>
</dbReference>
<keyword evidence="4 6" id="KW-0067">ATP-binding</keyword>
<evidence type="ECO:0000256" key="3">
    <source>
        <dbReference type="ARBA" id="ARBA00022741"/>
    </source>
</evidence>
<dbReference type="InterPro" id="IPR027640">
    <property type="entry name" value="Kinesin-like_fam"/>
</dbReference>
<dbReference type="GO" id="GO:0005875">
    <property type="term" value="C:microtubule associated complex"/>
    <property type="evidence" value="ECO:0007669"/>
    <property type="project" value="TreeGrafter"/>
</dbReference>
<sequence length="808" mass="88589">MASHRIKIAARLRPSLPGEITDDDIAVHHPSDDSSDSTGGSYISVVNPRDITQIFKFPFTSCYGHDSTQEEIFDTDVEPLLDVVYSGVTVTIFAYGVTSSGKTHTMQGTRTEPGIIPRTVQALFNRQSRYQQYQLSFHMSYMELYKDEPYDLLVTRENVLPLNLLIEYDRSFSYFIQAPKLPVREDGNGMVFVANLSSVPIESVAEFEAIYNQATKNRSIGATNLNRASSRSHAILTIEIMMVDPSEQKTLTGKINLVDLAGSENNKLTGNDPSRMAESKAINQSLSVLGQVVHALNQGAPRIPYRNSKLTRLLQDALGGASVGLLICNLAPGSKFRQDTLNTLNFATRTKNVENKPVINERDNRPVPKPHFAAPPAPKPAATILQPITTAGSSSSSSSTAVAAAGKARASLCPNPNAPRSRVPRVSNVGVGGTVYQRFAIPGGLSGSGRRSLENIDEKSAMGGLGGLGLTEKEIEEKIMKVVEAEVAKRLAAEREKDEEERRARGKEEAERIAREKEERIMAQHSPSKRSTSLPSGVLTPLLKKHKDLDDELRSRLQELERKLEQGHKETSLAGVLSPVSKKKTGRAYVSLARAYSEKGKLEDALELYRRAEAYVPDNIKLKERIIELEWAVKNNKEFVPTPKPPRKEKKGKKGSRKGQPTESDSADPNSELNESGRGTDTDILMDEDAKPIARDYDYHHKFGSSSVTEFGMEITNTTSNGSGMAHGGSVIASGSSPRLCKRLFADVEDNRDQDGDGVQDARTPKKVKLTDLKASDGLDSEDEVEGEVWQGELQSAPLKERKAVVPV</sequence>
<gene>
    <name evidence="12" type="ORF">NP233_g6991</name>
</gene>
<dbReference type="GO" id="GO:0008017">
    <property type="term" value="F:microtubule binding"/>
    <property type="evidence" value="ECO:0007669"/>
    <property type="project" value="InterPro"/>
</dbReference>
<comment type="similarity">
    <text evidence="6 8">Belongs to the TRAFAC class myosin-kinesin ATPase superfamily. Kinesin family.</text>
</comment>
<evidence type="ECO:0000256" key="7">
    <source>
        <dbReference type="PROSITE-ProRule" id="PRU00339"/>
    </source>
</evidence>
<evidence type="ECO:0000256" key="5">
    <source>
        <dbReference type="ARBA" id="ARBA00023054"/>
    </source>
</evidence>